<name>A0A9W6P446_9ACTN</name>
<sequence>MAVTDTGTSPDMTILPLERPLDARPRIGVSSCLLGAPVRYNGGHSRHRFLTDTLDPFVDWKPVCPEAEIGLGTPRETLRLENSDIGPRAVATKSGTDHTDALAAVADRHLRSLRELDGYVLKNRSPSCGLFGMPVFEDTRRVEGKGRGVFAARLTELCPELPVEEQGRLSDPGLREHFVERVFARARLRALFAEGWRPRDLIAFHSRHKFQLMAHQPDGYRRTGRIVAKAGTDDPERIEADYTQAFVAAMEHKASPGKHVNVLQHVLGMVGPRLDDVRRHDILEAIRGYRAGHLPLSVPIHLLRHHCAAERVVWAREQTYLAPYPDELSLRNTVIPA</sequence>
<organism evidence="2 3">
    <name type="scientific">Nocardiopsis ansamitocini</name>
    <dbReference type="NCBI Taxonomy" id="1670832"/>
    <lineage>
        <taxon>Bacteria</taxon>
        <taxon>Bacillati</taxon>
        <taxon>Actinomycetota</taxon>
        <taxon>Actinomycetes</taxon>
        <taxon>Streptosporangiales</taxon>
        <taxon>Nocardiopsidaceae</taxon>
        <taxon>Nocardiopsis</taxon>
    </lineage>
</organism>
<dbReference type="Pfam" id="PF08349">
    <property type="entry name" value="DUF1722"/>
    <property type="match status" value="1"/>
</dbReference>
<evidence type="ECO:0000313" key="2">
    <source>
        <dbReference type="EMBL" id="GLU46749.1"/>
    </source>
</evidence>
<proteinExistence type="predicted"/>
<dbReference type="PIRSF" id="PIRSF037004">
    <property type="entry name" value="UCP037004"/>
    <property type="match status" value="1"/>
</dbReference>
<accession>A0A9W6P446</accession>
<dbReference type="InterPro" id="IPR007553">
    <property type="entry name" value="2-thiour_desulf"/>
</dbReference>
<protein>
    <recommendedName>
        <fullName evidence="1">DUF1722 domain-containing protein</fullName>
    </recommendedName>
</protein>
<dbReference type="PANTHER" id="PTHR30087:SF0">
    <property type="entry name" value="INNER MEMBRANE PROTEIN"/>
    <property type="match status" value="1"/>
</dbReference>
<feature type="domain" description="DUF1722" evidence="1">
    <location>
        <begin position="209"/>
        <end position="325"/>
    </location>
</feature>
<dbReference type="Pfam" id="PF04463">
    <property type="entry name" value="2-thiour_desulf"/>
    <property type="match status" value="1"/>
</dbReference>
<reference evidence="2" key="1">
    <citation type="submission" date="2023-02" db="EMBL/GenBank/DDBJ databases">
        <title>Nocardiopsis ansamitocini NBRC 112285.</title>
        <authorList>
            <person name="Ichikawa N."/>
            <person name="Sato H."/>
            <person name="Tonouchi N."/>
        </authorList>
    </citation>
    <scope>NUCLEOTIDE SEQUENCE</scope>
    <source>
        <strain evidence="2">NBRC 112285</strain>
    </source>
</reference>
<gene>
    <name evidence="2" type="ORF">Nans01_11000</name>
</gene>
<comment type="caution">
    <text evidence="2">The sequence shown here is derived from an EMBL/GenBank/DDBJ whole genome shotgun (WGS) entry which is preliminary data.</text>
</comment>
<dbReference type="EMBL" id="BSQG01000001">
    <property type="protein sequence ID" value="GLU46749.1"/>
    <property type="molecule type" value="Genomic_DNA"/>
</dbReference>
<dbReference type="InterPro" id="IPR017087">
    <property type="entry name" value="UCP037004"/>
</dbReference>
<evidence type="ECO:0000313" key="3">
    <source>
        <dbReference type="Proteomes" id="UP001165092"/>
    </source>
</evidence>
<keyword evidence="3" id="KW-1185">Reference proteome</keyword>
<evidence type="ECO:0000259" key="1">
    <source>
        <dbReference type="Pfam" id="PF08349"/>
    </source>
</evidence>
<dbReference type="Proteomes" id="UP001165092">
    <property type="component" value="Unassembled WGS sequence"/>
</dbReference>
<dbReference type="PANTHER" id="PTHR30087">
    <property type="entry name" value="INNER MEMBRANE PROTEIN"/>
    <property type="match status" value="1"/>
</dbReference>
<dbReference type="InterPro" id="IPR013560">
    <property type="entry name" value="DUF1722"/>
</dbReference>
<dbReference type="AlphaFoldDB" id="A0A9W6P446"/>